<dbReference type="RefSeq" id="WP_134484936.1">
    <property type="nucleotide sequence ID" value="NZ_LR216287.1"/>
</dbReference>
<protein>
    <submittedName>
        <fullName evidence="1">Uncharacterized protein</fullName>
    </submittedName>
</protein>
<accession>A0A484IFQ4</accession>
<keyword evidence="2" id="KW-1185">Reference proteome</keyword>
<reference evidence="1 2" key="1">
    <citation type="submission" date="2019-02" db="EMBL/GenBank/DDBJ databases">
        <authorList>
            <person name="Lehtovirta-Morley E L."/>
        </authorList>
    </citation>
    <scope>NUCLEOTIDE SEQUENCE [LARGE SCALE GENOMIC DNA]</scope>
    <source>
        <strain evidence="1">NFRAN1</strain>
    </source>
</reference>
<dbReference type="Proteomes" id="UP000294299">
    <property type="component" value="Chromosome NFRAN"/>
</dbReference>
<proteinExistence type="predicted"/>
<dbReference type="GeneID" id="39421700"/>
<organism evidence="1 2">
    <name type="scientific">Candidatus Nitrosocosmicus franklandianus</name>
    <dbReference type="NCBI Taxonomy" id="1798806"/>
    <lineage>
        <taxon>Archaea</taxon>
        <taxon>Nitrososphaerota</taxon>
        <taxon>Nitrososphaeria</taxon>
        <taxon>Nitrososphaerales</taxon>
        <taxon>Nitrososphaeraceae</taxon>
        <taxon>Candidatus Nitrosocosmicus</taxon>
    </lineage>
</organism>
<sequence>MKSTGSASFLICITILLLVFISSFDFGKTHAHIFISDDDASSFLTLIERVRVEALMANVTATENLTKSQDHYSKLIKNLDDIIDSENDFEISSYQFDNSTVNALLFANLMDEVLKNYGASYGILPSVMTNMSYMSSTQMSTVNKSKSPLDTEKYMISKEYAKRAFEIYDSTLRIFENKNNKNSLDNIGKDLTELINSINNRTDPFDIMSIVHIGIHPNLQTAFNLTLNS</sequence>
<dbReference type="AlphaFoldDB" id="A0A484IFQ4"/>
<name>A0A484IFQ4_9ARCH</name>
<evidence type="ECO:0000313" key="2">
    <source>
        <dbReference type="Proteomes" id="UP000294299"/>
    </source>
</evidence>
<dbReference type="KEGG" id="nfn:NFRAN_2519"/>
<dbReference type="EMBL" id="LR216287">
    <property type="protein sequence ID" value="VFJ14841.1"/>
    <property type="molecule type" value="Genomic_DNA"/>
</dbReference>
<evidence type="ECO:0000313" key="1">
    <source>
        <dbReference type="EMBL" id="VFJ14841.1"/>
    </source>
</evidence>
<gene>
    <name evidence="1" type="ORF">NFRAN_2519</name>
</gene>
<dbReference type="OrthoDB" id="11671at2157"/>